<dbReference type="EMBL" id="PEDL01000032">
    <property type="protein sequence ID" value="PHV69344.1"/>
    <property type="molecule type" value="Genomic_DNA"/>
</dbReference>
<evidence type="ECO:0000313" key="2">
    <source>
        <dbReference type="Proteomes" id="UP000224460"/>
    </source>
</evidence>
<reference evidence="1" key="1">
    <citation type="submission" date="2017-10" db="EMBL/GenBank/DDBJ databases">
        <title>Genome sequence of cellulolytic Lachnospiraceae bacterium XHS1971 isolated from hotspring sediment.</title>
        <authorList>
            <person name="Vasudevan G."/>
            <person name="Joshi A.J."/>
            <person name="Hivarkar S."/>
            <person name="Lanjekar V.B."/>
            <person name="Dhakephalkar P.K."/>
            <person name="Dagar S."/>
        </authorList>
    </citation>
    <scope>NUCLEOTIDE SEQUENCE</scope>
    <source>
        <strain evidence="1">XHS1971</strain>
    </source>
</reference>
<evidence type="ECO:0000313" key="1">
    <source>
        <dbReference type="EMBL" id="PHV69344.1"/>
    </source>
</evidence>
<comment type="caution">
    <text evidence="1">The sequence shown here is derived from an EMBL/GenBank/DDBJ whole genome shotgun (WGS) entry which is preliminary data.</text>
</comment>
<name>A0AC61D779_9FIRM</name>
<gene>
    <name evidence="1" type="ORF">CS063_16265</name>
</gene>
<protein>
    <submittedName>
        <fullName evidence="1">Oxidoreductase</fullName>
    </submittedName>
</protein>
<proteinExistence type="predicted"/>
<dbReference type="Proteomes" id="UP000224460">
    <property type="component" value="Unassembled WGS sequence"/>
</dbReference>
<accession>A0AC61D779</accession>
<organism evidence="1 2">
    <name type="scientific">Sporanaerobium hydrogeniformans</name>
    <dbReference type="NCBI Taxonomy" id="3072179"/>
    <lineage>
        <taxon>Bacteria</taxon>
        <taxon>Bacillati</taxon>
        <taxon>Bacillota</taxon>
        <taxon>Clostridia</taxon>
        <taxon>Lachnospirales</taxon>
        <taxon>Lachnospiraceae</taxon>
        <taxon>Sporanaerobium</taxon>
    </lineage>
</organism>
<keyword evidence="2" id="KW-1185">Reference proteome</keyword>
<sequence>MGKVLSYGMVGGGPDAFIGDAHRRAIALDGKAKLVAGCFSRSYPKTLETGKLLGVEVDRLYEDYEQMAKAEAAREDGINFVVIVTPNYAHFAACKAFLEAGIAVSCDKPLAVSLDEAEELERIAREKNLLFMVTYVYSGHVTAMHIREMIKAGEIGDIRMIMGEYPQGWLAFEDISGNKQGEWRTDPALSGKSNALGDIGTHIENTVYRMTGLKIKRVLAKMDIIVPNRRLDDNSVVLVEYENGASGSYWASQIAIGHDNGLRIRIYGSEGSISWFQEQPENIELAKADGTLIQVHRGHGAIKPVAAKYTRLPSGHGEGWFEAMANLYSNFIDCLIAKEEGTFDKNMIEYPTVEDGVDGVRFVEACIESTEKGNAWVEF</sequence>